<dbReference type="SUPFAM" id="SSF51735">
    <property type="entry name" value="NAD(P)-binding Rossmann-fold domains"/>
    <property type="match status" value="1"/>
</dbReference>
<protein>
    <submittedName>
        <fullName evidence="5">Gfo/Idh/MocA family oxidoreductase</fullName>
    </submittedName>
</protein>
<evidence type="ECO:0000256" key="1">
    <source>
        <dbReference type="ARBA" id="ARBA00010928"/>
    </source>
</evidence>
<dbReference type="SUPFAM" id="SSF55347">
    <property type="entry name" value="Glyceraldehyde-3-phosphate dehydrogenase-like, C-terminal domain"/>
    <property type="match status" value="1"/>
</dbReference>
<keyword evidence="6" id="KW-1185">Reference proteome</keyword>
<dbReference type="Gene3D" id="3.30.360.10">
    <property type="entry name" value="Dihydrodipicolinate Reductase, domain 2"/>
    <property type="match status" value="1"/>
</dbReference>
<feature type="domain" description="Gfo/Idh/MocA-like oxidoreductase N-terminal" evidence="3">
    <location>
        <begin position="7"/>
        <end position="123"/>
    </location>
</feature>
<sequence length="336" mass="35767">MSQAEPLRIGILGAAGITPPALIEPAAGNPDVRLVAVAARDRSRAEEFAAEHGIERTCDSYGELLADAEVEAVYNPLPNSHHAYWTIRALEAGKHVLVEKPFASNLAEAQQVAAVAAGHPELVLMEAFHNRYHALTHKVLDLLADGAIGDVRTADAEFLVHLPDRSDIRYNHDLSGGSTMDLGCYPVHFLRTLFGEPSVLSGSARTTDDPRLDEAITNTLEFPGGVRSTITSSLFEPEEVQHVLITGSRGTIEVNGFVKPQQGNQVLVTVDGETVDHSVPGTPTTYEAQLSAFVAAVRGGAPVLTGPDDSLATMKVIDAMYVSAGLEPRPTVAVAE</sequence>
<keyword evidence="2" id="KW-0560">Oxidoreductase</keyword>
<dbReference type="PANTHER" id="PTHR22604">
    <property type="entry name" value="OXIDOREDUCTASES"/>
    <property type="match status" value="1"/>
</dbReference>
<dbReference type="InterPro" id="IPR036291">
    <property type="entry name" value="NAD(P)-bd_dom_sf"/>
</dbReference>
<evidence type="ECO:0000259" key="4">
    <source>
        <dbReference type="Pfam" id="PF22725"/>
    </source>
</evidence>
<organism evidence="5 6">
    <name type="scientific">Tessaracoccus rhinocerotis</name>
    <dbReference type="NCBI Taxonomy" id="1689449"/>
    <lineage>
        <taxon>Bacteria</taxon>
        <taxon>Bacillati</taxon>
        <taxon>Actinomycetota</taxon>
        <taxon>Actinomycetes</taxon>
        <taxon>Propionibacteriales</taxon>
        <taxon>Propionibacteriaceae</taxon>
        <taxon>Tessaracoccus</taxon>
    </lineage>
</organism>
<dbReference type="Pfam" id="PF01408">
    <property type="entry name" value="GFO_IDH_MocA"/>
    <property type="match status" value="1"/>
</dbReference>
<proteinExistence type="inferred from homology"/>
<evidence type="ECO:0000256" key="2">
    <source>
        <dbReference type="ARBA" id="ARBA00023002"/>
    </source>
</evidence>
<dbReference type="InterPro" id="IPR055170">
    <property type="entry name" value="GFO_IDH_MocA-like_dom"/>
</dbReference>
<dbReference type="Gene3D" id="3.40.50.720">
    <property type="entry name" value="NAD(P)-binding Rossmann-like Domain"/>
    <property type="match status" value="1"/>
</dbReference>
<gene>
    <name evidence="5" type="ORF">FOJ82_01210</name>
</gene>
<dbReference type="EMBL" id="VKKG01000001">
    <property type="protein sequence ID" value="TRY19551.1"/>
    <property type="molecule type" value="Genomic_DNA"/>
</dbReference>
<dbReference type="GO" id="GO:0000166">
    <property type="term" value="F:nucleotide binding"/>
    <property type="evidence" value="ECO:0007669"/>
    <property type="project" value="InterPro"/>
</dbReference>
<dbReference type="Proteomes" id="UP000317638">
    <property type="component" value="Unassembled WGS sequence"/>
</dbReference>
<dbReference type="Pfam" id="PF22725">
    <property type="entry name" value="GFO_IDH_MocA_C3"/>
    <property type="match status" value="1"/>
</dbReference>
<reference evidence="5 6" key="1">
    <citation type="submission" date="2019-07" db="EMBL/GenBank/DDBJ databases">
        <authorList>
            <person name="Zhou L.-Y."/>
        </authorList>
    </citation>
    <scope>NUCLEOTIDE SEQUENCE [LARGE SCALE GENOMIC DNA]</scope>
    <source>
        <strain evidence="5 6">YIM 101269</strain>
    </source>
</reference>
<dbReference type="AlphaFoldDB" id="A0A553K4D0"/>
<evidence type="ECO:0000313" key="5">
    <source>
        <dbReference type="EMBL" id="TRY19551.1"/>
    </source>
</evidence>
<dbReference type="OrthoDB" id="9815825at2"/>
<feature type="domain" description="GFO/IDH/MocA-like oxidoreductase" evidence="4">
    <location>
        <begin position="138"/>
        <end position="253"/>
    </location>
</feature>
<evidence type="ECO:0000259" key="3">
    <source>
        <dbReference type="Pfam" id="PF01408"/>
    </source>
</evidence>
<accession>A0A553K4D0</accession>
<dbReference type="InterPro" id="IPR000683">
    <property type="entry name" value="Gfo/Idh/MocA-like_OxRdtase_N"/>
</dbReference>
<name>A0A553K4D0_9ACTN</name>
<comment type="similarity">
    <text evidence="1">Belongs to the Gfo/Idh/MocA family.</text>
</comment>
<dbReference type="RefSeq" id="WP_143936637.1">
    <property type="nucleotide sequence ID" value="NZ_VKKG01000001.1"/>
</dbReference>
<dbReference type="GO" id="GO:0016491">
    <property type="term" value="F:oxidoreductase activity"/>
    <property type="evidence" value="ECO:0007669"/>
    <property type="project" value="UniProtKB-KW"/>
</dbReference>
<dbReference type="PANTHER" id="PTHR22604:SF105">
    <property type="entry name" value="TRANS-1,2-DIHYDROBENZENE-1,2-DIOL DEHYDROGENASE"/>
    <property type="match status" value="1"/>
</dbReference>
<dbReference type="InterPro" id="IPR050984">
    <property type="entry name" value="Gfo/Idh/MocA_domain"/>
</dbReference>
<evidence type="ECO:0000313" key="6">
    <source>
        <dbReference type="Proteomes" id="UP000317638"/>
    </source>
</evidence>
<comment type="caution">
    <text evidence="5">The sequence shown here is derived from an EMBL/GenBank/DDBJ whole genome shotgun (WGS) entry which is preliminary data.</text>
</comment>